<dbReference type="Proteomes" id="UP001233999">
    <property type="component" value="Unassembled WGS sequence"/>
</dbReference>
<name>A0AAD7ZYA4_DIPPU</name>
<accession>A0AAD7ZYA4</accession>
<organism evidence="1 2">
    <name type="scientific">Diploptera punctata</name>
    <name type="common">Pacific beetle cockroach</name>
    <dbReference type="NCBI Taxonomy" id="6984"/>
    <lineage>
        <taxon>Eukaryota</taxon>
        <taxon>Metazoa</taxon>
        <taxon>Ecdysozoa</taxon>
        <taxon>Arthropoda</taxon>
        <taxon>Hexapoda</taxon>
        <taxon>Insecta</taxon>
        <taxon>Pterygota</taxon>
        <taxon>Neoptera</taxon>
        <taxon>Polyneoptera</taxon>
        <taxon>Dictyoptera</taxon>
        <taxon>Blattodea</taxon>
        <taxon>Blaberoidea</taxon>
        <taxon>Blaberidae</taxon>
        <taxon>Diplopterinae</taxon>
        <taxon>Diploptera</taxon>
    </lineage>
</organism>
<dbReference type="AlphaFoldDB" id="A0AAD7ZYA4"/>
<sequence length="60" mass="6616">SWLTISPNLCMRFEYSKIVIDVNKVGNFHDYILDLEGSVRIYISSPGTSIPEASILGVVG</sequence>
<gene>
    <name evidence="1" type="ORF">L9F63_017893</name>
</gene>
<reference evidence="1" key="2">
    <citation type="submission" date="2023-05" db="EMBL/GenBank/DDBJ databases">
        <authorList>
            <person name="Fouks B."/>
        </authorList>
    </citation>
    <scope>NUCLEOTIDE SEQUENCE</scope>
    <source>
        <strain evidence="1">Stay&amp;Tobe</strain>
        <tissue evidence="1">Testes</tissue>
    </source>
</reference>
<evidence type="ECO:0000313" key="2">
    <source>
        <dbReference type="Proteomes" id="UP001233999"/>
    </source>
</evidence>
<reference evidence="1" key="1">
    <citation type="journal article" date="2023" name="IScience">
        <title>Live-bearing cockroach genome reveals convergent evolutionary mechanisms linked to viviparity in insects and beyond.</title>
        <authorList>
            <person name="Fouks B."/>
            <person name="Harrison M.C."/>
            <person name="Mikhailova A.A."/>
            <person name="Marchal E."/>
            <person name="English S."/>
            <person name="Carruthers M."/>
            <person name="Jennings E.C."/>
            <person name="Chiamaka E.L."/>
            <person name="Frigard R.A."/>
            <person name="Pippel M."/>
            <person name="Attardo G.M."/>
            <person name="Benoit J.B."/>
            <person name="Bornberg-Bauer E."/>
            <person name="Tobe S.S."/>
        </authorList>
    </citation>
    <scope>NUCLEOTIDE SEQUENCE</scope>
    <source>
        <strain evidence="1">Stay&amp;Tobe</strain>
    </source>
</reference>
<feature type="non-terminal residue" evidence="1">
    <location>
        <position position="1"/>
    </location>
</feature>
<feature type="non-terminal residue" evidence="1">
    <location>
        <position position="60"/>
    </location>
</feature>
<proteinExistence type="predicted"/>
<evidence type="ECO:0000313" key="1">
    <source>
        <dbReference type="EMBL" id="KAJ9588855.1"/>
    </source>
</evidence>
<keyword evidence="2" id="KW-1185">Reference proteome</keyword>
<comment type="caution">
    <text evidence="1">The sequence shown here is derived from an EMBL/GenBank/DDBJ whole genome shotgun (WGS) entry which is preliminary data.</text>
</comment>
<dbReference type="EMBL" id="JASPKZ010005301">
    <property type="protein sequence ID" value="KAJ9588855.1"/>
    <property type="molecule type" value="Genomic_DNA"/>
</dbReference>
<protein>
    <submittedName>
        <fullName evidence="1">Uncharacterized protein</fullName>
    </submittedName>
</protein>